<dbReference type="EMBL" id="CP017831">
    <property type="protein sequence ID" value="AOZ95835.1"/>
    <property type="molecule type" value="Genomic_DNA"/>
</dbReference>
<keyword evidence="1" id="KW-0812">Transmembrane</keyword>
<accession>A0A1D9P0X3</accession>
<keyword evidence="1" id="KW-1133">Transmembrane helix</keyword>
<reference evidence="3" key="1">
    <citation type="submission" date="2016-10" db="EMBL/GenBank/DDBJ databases">
        <title>The complete genome sequence of the rumen bacterium Butyrivibrio hungatei MB2003.</title>
        <authorList>
            <person name="Palevich N."/>
            <person name="Kelly W.J."/>
            <person name="Leahy S.C."/>
            <person name="Altermann E."/>
            <person name="Rakonjac J."/>
            <person name="Attwood G.T."/>
        </authorList>
    </citation>
    <scope>NUCLEOTIDE SEQUENCE [LARGE SCALE GENOMIC DNA]</scope>
    <source>
        <strain evidence="3">MB2003</strain>
    </source>
</reference>
<dbReference type="Proteomes" id="UP000179284">
    <property type="component" value="Chromosome I"/>
</dbReference>
<dbReference type="RefSeq" id="WP_071175573.1">
    <property type="nucleotide sequence ID" value="NZ_CP017831.1"/>
</dbReference>
<keyword evidence="1" id="KW-0472">Membrane</keyword>
<evidence type="ECO:0000313" key="2">
    <source>
        <dbReference type="EMBL" id="AOZ95835.1"/>
    </source>
</evidence>
<gene>
    <name evidence="2" type="ORF">bhn_I0801</name>
</gene>
<organism evidence="2 3">
    <name type="scientific">Butyrivibrio hungatei</name>
    <dbReference type="NCBI Taxonomy" id="185008"/>
    <lineage>
        <taxon>Bacteria</taxon>
        <taxon>Bacillati</taxon>
        <taxon>Bacillota</taxon>
        <taxon>Clostridia</taxon>
        <taxon>Lachnospirales</taxon>
        <taxon>Lachnospiraceae</taxon>
        <taxon>Butyrivibrio</taxon>
    </lineage>
</organism>
<sequence length="147" mass="16111">MEENINEKEQVVAKEGENNSETALLTQMRDLHKKQLFWQKISTCCIAVMAATVVIVAIAVVPKAVGTIHNVNQVAIKAQTSLEDMDEMISNITEASSGMNELVKENGEGLTSAVKNLSEIDFEGLNTAIKDLQDAIGPMAQFMNRFK</sequence>
<feature type="transmembrane region" description="Helical" evidence="1">
    <location>
        <begin position="37"/>
        <end position="61"/>
    </location>
</feature>
<dbReference type="AlphaFoldDB" id="A0A1D9P0X3"/>
<keyword evidence="3" id="KW-1185">Reference proteome</keyword>
<dbReference type="OrthoDB" id="2063652at2"/>
<protein>
    <submittedName>
        <fullName evidence="2">Uncharacterized protein</fullName>
    </submittedName>
</protein>
<dbReference type="KEGG" id="bhu:bhn_I0801"/>
<proteinExistence type="predicted"/>
<name>A0A1D9P0X3_9FIRM</name>
<evidence type="ECO:0000313" key="3">
    <source>
        <dbReference type="Proteomes" id="UP000179284"/>
    </source>
</evidence>
<evidence type="ECO:0000256" key="1">
    <source>
        <dbReference type="SAM" id="Phobius"/>
    </source>
</evidence>